<evidence type="ECO:0000256" key="5">
    <source>
        <dbReference type="ARBA" id="ARBA00022644"/>
    </source>
</evidence>
<evidence type="ECO:0000256" key="3">
    <source>
        <dbReference type="ARBA" id="ARBA00005466"/>
    </source>
</evidence>
<dbReference type="PIRSF" id="PIRSF000136">
    <property type="entry name" value="LGO_GLO"/>
    <property type="match status" value="1"/>
</dbReference>
<dbReference type="InterPro" id="IPR050432">
    <property type="entry name" value="FAD-linked_Oxidoreductases_BP"/>
</dbReference>
<evidence type="ECO:0000256" key="6">
    <source>
        <dbReference type="ARBA" id="ARBA00022729"/>
    </source>
</evidence>
<reference evidence="11" key="1">
    <citation type="submission" date="2020-06" db="EMBL/GenBank/DDBJ databases">
        <title>WGS assembly of Ceratodon purpureus strain R40.</title>
        <authorList>
            <person name="Carey S.B."/>
            <person name="Jenkins J."/>
            <person name="Shu S."/>
            <person name="Lovell J.T."/>
            <person name="Sreedasyam A."/>
            <person name="Maumus F."/>
            <person name="Tiley G.P."/>
            <person name="Fernandez-Pozo N."/>
            <person name="Barry K."/>
            <person name="Chen C."/>
            <person name="Wang M."/>
            <person name="Lipzen A."/>
            <person name="Daum C."/>
            <person name="Saski C.A."/>
            <person name="Payton A.C."/>
            <person name="Mcbreen J.C."/>
            <person name="Conrad R.E."/>
            <person name="Kollar L.M."/>
            <person name="Olsson S."/>
            <person name="Huttunen S."/>
            <person name="Landis J.B."/>
            <person name="Wickett N.J."/>
            <person name="Johnson M.G."/>
            <person name="Rensing S.A."/>
            <person name="Grimwood J."/>
            <person name="Schmutz J."/>
            <person name="Mcdaniel S.F."/>
        </authorList>
    </citation>
    <scope>NUCLEOTIDE SEQUENCE</scope>
    <source>
        <strain evidence="11">R40</strain>
    </source>
</reference>
<feature type="domain" description="FAD-binding PCMH-type" evidence="10">
    <location>
        <begin position="59"/>
        <end position="239"/>
    </location>
</feature>
<gene>
    <name evidence="11" type="ORF">KC19_12G066900</name>
</gene>
<keyword evidence="7" id="KW-0560">Oxidoreductase</keyword>
<comment type="caution">
    <text evidence="11">The sequence shown here is derived from an EMBL/GenBank/DDBJ whole genome shotgun (WGS) entry which is preliminary data.</text>
</comment>
<proteinExistence type="inferred from homology"/>
<dbReference type="Gene3D" id="3.30.70.2520">
    <property type="match status" value="1"/>
</dbReference>
<dbReference type="PANTHER" id="PTHR13878">
    <property type="entry name" value="GULONOLACTONE OXIDASE"/>
    <property type="match status" value="1"/>
</dbReference>
<evidence type="ECO:0000256" key="1">
    <source>
        <dbReference type="ARBA" id="ARBA00001974"/>
    </source>
</evidence>
<dbReference type="InterPro" id="IPR016166">
    <property type="entry name" value="FAD-bd_PCMH"/>
</dbReference>
<dbReference type="PANTHER" id="PTHR13878:SF67">
    <property type="entry name" value="L-GULONOLACTONE OXIDASE 5"/>
    <property type="match status" value="1"/>
</dbReference>
<feature type="chain" id="PRO_5035868835" description="L-gulonolactone oxidase" evidence="9">
    <location>
        <begin position="34"/>
        <end position="600"/>
    </location>
</feature>
<dbReference type="GO" id="GO:0016020">
    <property type="term" value="C:membrane"/>
    <property type="evidence" value="ECO:0007669"/>
    <property type="project" value="InterPro"/>
</dbReference>
<dbReference type="Pfam" id="PF01565">
    <property type="entry name" value="FAD_binding_4"/>
    <property type="match status" value="1"/>
</dbReference>
<evidence type="ECO:0000256" key="8">
    <source>
        <dbReference type="ARBA" id="ARBA00048083"/>
    </source>
</evidence>
<evidence type="ECO:0000313" key="12">
    <source>
        <dbReference type="Proteomes" id="UP000822688"/>
    </source>
</evidence>
<dbReference type="InterPro" id="IPR016167">
    <property type="entry name" value="FAD-bd_PCMH_sub1"/>
</dbReference>
<name>A0A8T0G8C3_CERPU</name>
<organism evidence="11 12">
    <name type="scientific">Ceratodon purpureus</name>
    <name type="common">Fire moss</name>
    <name type="synonym">Dicranum purpureum</name>
    <dbReference type="NCBI Taxonomy" id="3225"/>
    <lineage>
        <taxon>Eukaryota</taxon>
        <taxon>Viridiplantae</taxon>
        <taxon>Streptophyta</taxon>
        <taxon>Embryophyta</taxon>
        <taxon>Bryophyta</taxon>
        <taxon>Bryophytina</taxon>
        <taxon>Bryopsida</taxon>
        <taxon>Dicranidae</taxon>
        <taxon>Pseudoditrichales</taxon>
        <taxon>Ditrichaceae</taxon>
        <taxon>Ceratodon</taxon>
    </lineage>
</organism>
<dbReference type="Pfam" id="PF04030">
    <property type="entry name" value="ALO"/>
    <property type="match status" value="1"/>
</dbReference>
<evidence type="ECO:0000313" key="11">
    <source>
        <dbReference type="EMBL" id="KAG0554148.1"/>
    </source>
</evidence>
<evidence type="ECO:0000256" key="2">
    <source>
        <dbReference type="ARBA" id="ARBA00005147"/>
    </source>
</evidence>
<feature type="signal peptide" evidence="9">
    <location>
        <begin position="1"/>
        <end position="33"/>
    </location>
</feature>
<keyword evidence="5" id="KW-0060">Ascorbate biosynthesis</keyword>
<comment type="pathway">
    <text evidence="2">Cofactor biosynthesis; L-ascorbate biosynthesis.</text>
</comment>
<keyword evidence="6 9" id="KW-0732">Signal</keyword>
<dbReference type="PROSITE" id="PS51387">
    <property type="entry name" value="FAD_PCMH"/>
    <property type="match status" value="1"/>
</dbReference>
<dbReference type="Pfam" id="PF22906">
    <property type="entry name" value="GULLO2-like_3rd"/>
    <property type="match status" value="1"/>
</dbReference>
<dbReference type="Gene3D" id="3.30.43.10">
    <property type="entry name" value="Uridine Diphospho-n-acetylenolpyruvylglucosamine Reductase, domain 2"/>
    <property type="match status" value="1"/>
</dbReference>
<dbReference type="InterPro" id="IPR055154">
    <property type="entry name" value="GULLO2-like_C"/>
</dbReference>
<evidence type="ECO:0000256" key="9">
    <source>
        <dbReference type="SAM" id="SignalP"/>
    </source>
</evidence>
<dbReference type="Gene3D" id="3.30.465.10">
    <property type="match status" value="1"/>
</dbReference>
<dbReference type="InterPro" id="IPR010030">
    <property type="entry name" value="GULO_Plant"/>
</dbReference>
<dbReference type="AlphaFoldDB" id="A0A8T0G8C3"/>
<evidence type="ECO:0000259" key="10">
    <source>
        <dbReference type="PROSITE" id="PS51387"/>
    </source>
</evidence>
<dbReference type="SUPFAM" id="SSF56176">
    <property type="entry name" value="FAD-binding/transporter-associated domain-like"/>
    <property type="match status" value="1"/>
</dbReference>
<dbReference type="InterPro" id="IPR007173">
    <property type="entry name" value="ALO_C"/>
</dbReference>
<dbReference type="GO" id="GO:0003885">
    <property type="term" value="F:D-arabinono-1,4-lactone oxidase activity"/>
    <property type="evidence" value="ECO:0007669"/>
    <property type="project" value="InterPro"/>
</dbReference>
<dbReference type="GO" id="GO:0050105">
    <property type="term" value="F:L-gulonolactone oxidase activity"/>
    <property type="evidence" value="ECO:0007669"/>
    <property type="project" value="UniProtKB-EC"/>
</dbReference>
<dbReference type="GO" id="GO:0019853">
    <property type="term" value="P:L-ascorbic acid biosynthetic process"/>
    <property type="evidence" value="ECO:0007669"/>
    <property type="project" value="UniProtKB-KW"/>
</dbReference>
<evidence type="ECO:0000256" key="7">
    <source>
        <dbReference type="ARBA" id="ARBA00023002"/>
    </source>
</evidence>
<dbReference type="InterPro" id="IPR016169">
    <property type="entry name" value="FAD-bd_PCMH_sub2"/>
</dbReference>
<dbReference type="EMBL" id="CM026433">
    <property type="protein sequence ID" value="KAG0554148.1"/>
    <property type="molecule type" value="Genomic_DNA"/>
</dbReference>
<comment type="catalytic activity">
    <reaction evidence="8">
        <text>L-gulono-1,4-lactone + O2 = L-ascorbate + H2O2 + H(+)</text>
        <dbReference type="Rhea" id="RHEA:32363"/>
        <dbReference type="ChEBI" id="CHEBI:15378"/>
        <dbReference type="ChEBI" id="CHEBI:15379"/>
        <dbReference type="ChEBI" id="CHEBI:16240"/>
        <dbReference type="ChEBI" id="CHEBI:17587"/>
        <dbReference type="ChEBI" id="CHEBI:38290"/>
        <dbReference type="EC" id="1.1.3.8"/>
    </reaction>
</comment>
<dbReference type="GO" id="GO:0071949">
    <property type="term" value="F:FAD binding"/>
    <property type="evidence" value="ECO:0007669"/>
    <property type="project" value="InterPro"/>
</dbReference>
<dbReference type="InterPro" id="IPR036318">
    <property type="entry name" value="FAD-bd_PCMH-like_sf"/>
</dbReference>
<dbReference type="InterPro" id="IPR006094">
    <property type="entry name" value="Oxid_FAD_bind_N"/>
</dbReference>
<evidence type="ECO:0000256" key="4">
    <source>
        <dbReference type="ARBA" id="ARBA00013121"/>
    </source>
</evidence>
<protein>
    <recommendedName>
        <fullName evidence="4">L-gulonolactone oxidase</fullName>
        <ecNumber evidence="4">1.1.3.8</ecNumber>
    </recommendedName>
</protein>
<comment type="cofactor">
    <cofactor evidence="1">
        <name>FAD</name>
        <dbReference type="ChEBI" id="CHEBI:57692"/>
    </cofactor>
</comment>
<comment type="similarity">
    <text evidence="3">Belongs to the oxygen-dependent FAD-linked oxidoreductase family.</text>
</comment>
<dbReference type="Proteomes" id="UP000822688">
    <property type="component" value="Chromosome 12"/>
</dbReference>
<keyword evidence="12" id="KW-1185">Reference proteome</keyword>
<accession>A0A8T0G8C3</accession>
<dbReference type="InterPro" id="IPR010031">
    <property type="entry name" value="FAD_lactone_oxidase-like"/>
</dbReference>
<sequence length="600" mass="65677">MESSISERKRKVTSLILVAAILLSSWAFTGVHGDAAPIVVCDTTGCTIGNAYAYWPDRIPCHAASVVYPKTEEEIIQAVAHAVKHNLKIKAGSRHSHSMTKLVCPGGDNGIFLSTSNYASIISIDKEAGTVTVQAGTQLQDLIDALAESGLALTHVPYWSGLSVAGLLSTGAHGSSLFDRGGAVHEYVTEMTLVVPAPASENYARVVTLREGDEDLKAARVSLGVLGVISTITLQVKPLFKRSVELVMEDDDDLEERIEAYSKEYEFGDVRWVPSLHKVIYRLEKRVPLSTPGNGVNTRFHGSPLSSIKAARAQEDHAETTKQREAKCSLATSRLNAYLPSGAGYLNNATTFTGFPVIGLQSDISTSIGCSSTSAENRGLYCDWDIRVKGRRNYFETSAYVPVRSCPSLIKDVKALRKEVPGGLCNVDLYDGGFLFRFVKQSDRAYLGNAPHEDMAEVNFDYYRGYDATTPKLDEDLVSELEQMILYKYGGKPHWGKNRNVAFEGVATKYPEMEKFLEVKVKHDPHGLFSSEWSDTMLGINQKGAPGATKVGAYCALEGLCVCSRDEHCAPEQNYFCRPGRVFSSARVCRHEVTESAQSL</sequence>
<dbReference type="EC" id="1.1.3.8" evidence="4"/>
<dbReference type="NCBIfam" id="TIGR01677">
    <property type="entry name" value="pln_FAD_oxido"/>
    <property type="match status" value="1"/>
</dbReference>